<name>A0AA35Q7M6_9HYPO</name>
<keyword evidence="3" id="KW-1185">Reference proteome</keyword>
<gene>
    <name evidence="2" type="ORF">CCHLO57077_00003665</name>
</gene>
<feature type="region of interest" description="Disordered" evidence="1">
    <location>
        <begin position="857"/>
        <end position="881"/>
    </location>
</feature>
<feature type="region of interest" description="Disordered" evidence="1">
    <location>
        <begin position="788"/>
        <end position="818"/>
    </location>
</feature>
<evidence type="ECO:0000256" key="1">
    <source>
        <dbReference type="SAM" id="MobiDB-lite"/>
    </source>
</evidence>
<reference evidence="2" key="1">
    <citation type="submission" date="2023-01" db="EMBL/GenBank/DDBJ databases">
        <authorList>
            <person name="Piombo E."/>
        </authorList>
    </citation>
    <scope>NUCLEOTIDE SEQUENCE</scope>
</reference>
<comment type="caution">
    <text evidence="2">The sequence shown here is derived from an EMBL/GenBank/DDBJ whole genome shotgun (WGS) entry which is preliminary data.</text>
</comment>
<sequence>MWENVACSGKEKNSIDDQREGARVDGSGGPERPAGWEPRLCSDLGQRAKTAASSVLWWYPGSGLATEASRLHDFNRELVREWQKPSNATLDTTPLSRTAHILEMYDPVSVQPWTAARCHRLLRQLESRLSTLRKLVKPDAGSLKGQQQTKRQAHETWDVQPSKRVKHTYTARNRRSLPSRTKPPSMTPKRPTRAFSRLETADLSPNSKTLNFPTPVATRYTKLAKHWDDRTSSMETSPNKPTNGTQPIPRNLLEEIRHLRHTVPETHFRVYMANFEWLANLLQATASRPREAHPKSLLGMCLRQIPACVENIEDWERGRTNDKAIHSITSSSTISLELYEQLEAFGSSETGWRPLKIAARAHATRLLQKATAEGLFEPAYVGSLVKLCLHFHCSEEAAILATAARGALPKPRNLQSTFVERYELQPLHALVTSAVADQGRSFALCHISSLIKQGLLHPEWVASKAFTEVLSGAIQSIASDKSGPSELKLLVTVIETLCVKEYSRAEASHKHSRSHALIRVAAGLAIAAMGSANGRATATSMPARRNCMKALRVLDSSINSIREKCGSLQARELSVIPVMALFLAVASNELVSRELQEQAARELESLIAIDESQAHRQYRQAMSLVCSITQGIRQQAEQLAGFECLATICNQLDKLQLPSWFRQGLRTDGAFLFAQKTKDLRDLVFAEQQFQSTNMAVLAKSGSEPGRVSSIFSGWHWEEGISEWVLPSPDKAGRRPGNSRRCTSDGDVLQTVNNEAEVETRQNWVRVMNQHSPGAMTSERAQVRFRDNARGRGLDRPGGTGVGTVLQERKESNSAKARKTLDPKLAAVLRPQGPVSLGAKAACLGTDLVPDSACCNGSGGSNSRSNEKDNSSTRNISVCDGATGRTGARAVVAAGSHGKRQPRTRSMRVTGRLLIARGANQARQHDAWAPG</sequence>
<evidence type="ECO:0000313" key="3">
    <source>
        <dbReference type="Proteomes" id="UP001160390"/>
    </source>
</evidence>
<dbReference type="Proteomes" id="UP001160390">
    <property type="component" value="Unassembled WGS sequence"/>
</dbReference>
<feature type="region of interest" description="Disordered" evidence="1">
    <location>
        <begin position="138"/>
        <end position="213"/>
    </location>
</feature>
<feature type="compositionally biased region" description="Basic residues" evidence="1">
    <location>
        <begin position="163"/>
        <end position="177"/>
    </location>
</feature>
<feature type="compositionally biased region" description="Basic and acidic residues" evidence="1">
    <location>
        <begin position="9"/>
        <end position="23"/>
    </location>
</feature>
<evidence type="ECO:0000313" key="2">
    <source>
        <dbReference type="EMBL" id="CAI6097141.1"/>
    </source>
</evidence>
<feature type="compositionally biased region" description="Polar residues" evidence="1">
    <location>
        <begin position="203"/>
        <end position="212"/>
    </location>
</feature>
<proteinExistence type="predicted"/>
<accession>A0AA35Q7M6</accession>
<organism evidence="2 3">
    <name type="scientific">Clonostachys chloroleuca</name>
    <dbReference type="NCBI Taxonomy" id="1926264"/>
    <lineage>
        <taxon>Eukaryota</taxon>
        <taxon>Fungi</taxon>
        <taxon>Dikarya</taxon>
        <taxon>Ascomycota</taxon>
        <taxon>Pezizomycotina</taxon>
        <taxon>Sordariomycetes</taxon>
        <taxon>Hypocreomycetidae</taxon>
        <taxon>Hypocreales</taxon>
        <taxon>Bionectriaceae</taxon>
        <taxon>Clonostachys</taxon>
    </lineage>
</organism>
<dbReference type="AlphaFoldDB" id="A0AA35Q7M6"/>
<protein>
    <submittedName>
        <fullName evidence="2">Uncharacterized protein</fullName>
    </submittedName>
</protein>
<dbReference type="EMBL" id="CABFNP030001284">
    <property type="protein sequence ID" value="CAI6097141.1"/>
    <property type="molecule type" value="Genomic_DNA"/>
</dbReference>
<feature type="region of interest" description="Disordered" evidence="1">
    <location>
        <begin position="1"/>
        <end position="38"/>
    </location>
</feature>
<feature type="region of interest" description="Disordered" evidence="1">
    <location>
        <begin position="227"/>
        <end position="248"/>
    </location>
</feature>
<feature type="compositionally biased region" description="Polar residues" evidence="1">
    <location>
        <begin position="233"/>
        <end position="248"/>
    </location>
</feature>